<keyword evidence="2" id="KW-0472">Membrane</keyword>
<protein>
    <submittedName>
        <fullName evidence="3">DUF6343 family protein</fullName>
    </submittedName>
</protein>
<feature type="compositionally biased region" description="Basic and acidic residues" evidence="1">
    <location>
        <begin position="85"/>
        <end position="95"/>
    </location>
</feature>
<gene>
    <name evidence="3" type="ORF">M1O15_17095</name>
</gene>
<keyword evidence="4" id="KW-1185">Reference proteome</keyword>
<evidence type="ECO:0000313" key="3">
    <source>
        <dbReference type="EMBL" id="MCK8679078.1"/>
    </source>
</evidence>
<sequence>MTMRRTGSEPSTARSPLRFRLVLSGWGLLWAVGGTVAFVLLGQTGWAVACGVLALLALVDMAVVVARMRQGAQFQPGRDIPPYEPPERPRRPGGR</sequence>
<dbReference type="RefSeq" id="WP_248634733.1">
    <property type="nucleotide sequence ID" value="NZ_JALPTH010000015.1"/>
</dbReference>
<keyword evidence="2" id="KW-0812">Transmembrane</keyword>
<organism evidence="3 4">
    <name type="scientific">Streptomyces lichenis</name>
    <dbReference type="NCBI Taxonomy" id="2306967"/>
    <lineage>
        <taxon>Bacteria</taxon>
        <taxon>Bacillati</taxon>
        <taxon>Actinomycetota</taxon>
        <taxon>Actinomycetes</taxon>
        <taxon>Kitasatosporales</taxon>
        <taxon>Streptomycetaceae</taxon>
        <taxon>Streptomyces</taxon>
    </lineage>
</organism>
<reference evidence="3 4" key="1">
    <citation type="submission" date="2022-04" db="EMBL/GenBank/DDBJ databases">
        <title>Streptomyces sp. nov. LCR6-01 isolated from Lichen of Dirinaria sp.</title>
        <authorList>
            <person name="Kanchanasin P."/>
            <person name="Tanasupawat S."/>
            <person name="Phongsopitanun W."/>
        </authorList>
    </citation>
    <scope>NUCLEOTIDE SEQUENCE [LARGE SCALE GENOMIC DNA]</scope>
    <source>
        <strain evidence="3 4">LCR6-01</strain>
    </source>
</reference>
<feature type="transmembrane region" description="Helical" evidence="2">
    <location>
        <begin position="21"/>
        <end position="40"/>
    </location>
</feature>
<comment type="caution">
    <text evidence="3">The sequence shown here is derived from an EMBL/GenBank/DDBJ whole genome shotgun (WGS) entry which is preliminary data.</text>
</comment>
<dbReference type="InterPro" id="IPR045924">
    <property type="entry name" value="DUF6343"/>
</dbReference>
<dbReference type="SUPFAM" id="SSF103473">
    <property type="entry name" value="MFS general substrate transporter"/>
    <property type="match status" value="1"/>
</dbReference>
<feature type="transmembrane region" description="Helical" evidence="2">
    <location>
        <begin position="46"/>
        <end position="66"/>
    </location>
</feature>
<evidence type="ECO:0000256" key="1">
    <source>
        <dbReference type="SAM" id="MobiDB-lite"/>
    </source>
</evidence>
<dbReference type="Proteomes" id="UP001522868">
    <property type="component" value="Unassembled WGS sequence"/>
</dbReference>
<dbReference type="EMBL" id="JALPTH010000015">
    <property type="protein sequence ID" value="MCK8679078.1"/>
    <property type="molecule type" value="Genomic_DNA"/>
</dbReference>
<evidence type="ECO:0000256" key="2">
    <source>
        <dbReference type="SAM" id="Phobius"/>
    </source>
</evidence>
<feature type="region of interest" description="Disordered" evidence="1">
    <location>
        <begin position="74"/>
        <end position="95"/>
    </location>
</feature>
<proteinExistence type="predicted"/>
<keyword evidence="2" id="KW-1133">Transmembrane helix</keyword>
<dbReference type="InterPro" id="IPR036259">
    <property type="entry name" value="MFS_trans_sf"/>
</dbReference>
<dbReference type="Pfam" id="PF19870">
    <property type="entry name" value="DUF6343"/>
    <property type="match status" value="1"/>
</dbReference>
<name>A0ABT0ICN7_9ACTN</name>
<accession>A0ABT0ICN7</accession>
<evidence type="ECO:0000313" key="4">
    <source>
        <dbReference type="Proteomes" id="UP001522868"/>
    </source>
</evidence>